<dbReference type="AlphaFoldDB" id="A0A4V2R249"/>
<evidence type="ECO:0000313" key="2">
    <source>
        <dbReference type="EMBL" id="TCM71038.1"/>
    </source>
</evidence>
<dbReference type="PROSITE" id="PS51257">
    <property type="entry name" value="PROKAR_LIPOPROTEIN"/>
    <property type="match status" value="1"/>
</dbReference>
<proteinExistence type="predicted"/>
<evidence type="ECO:0008006" key="4">
    <source>
        <dbReference type="Google" id="ProtNLM"/>
    </source>
</evidence>
<dbReference type="Proteomes" id="UP000294963">
    <property type="component" value="Unassembled WGS sequence"/>
</dbReference>
<dbReference type="EMBL" id="SLVJ01000001">
    <property type="protein sequence ID" value="TCM71038.1"/>
    <property type="molecule type" value="Genomic_DNA"/>
</dbReference>
<protein>
    <recommendedName>
        <fullName evidence="4">Lipoprotein</fullName>
    </recommendedName>
</protein>
<organism evidence="2 3">
    <name type="scientific">Acinetobacter calcoaceticus</name>
    <dbReference type="NCBI Taxonomy" id="471"/>
    <lineage>
        <taxon>Bacteria</taxon>
        <taxon>Pseudomonadati</taxon>
        <taxon>Pseudomonadota</taxon>
        <taxon>Gammaproteobacteria</taxon>
        <taxon>Moraxellales</taxon>
        <taxon>Moraxellaceae</taxon>
        <taxon>Acinetobacter</taxon>
        <taxon>Acinetobacter calcoaceticus/baumannii complex</taxon>
    </lineage>
</organism>
<comment type="caution">
    <text evidence="2">The sequence shown here is derived from an EMBL/GenBank/DDBJ whole genome shotgun (WGS) entry which is preliminary data.</text>
</comment>
<sequence length="73" mass="8404">MKNNVFLSLIIFTLFTTACSSSPPMWQKNNINSYETNSVLAKCRYDVGMAKFNQVEKIELVNDCMTAQGFRHY</sequence>
<evidence type="ECO:0000256" key="1">
    <source>
        <dbReference type="SAM" id="SignalP"/>
    </source>
</evidence>
<keyword evidence="3" id="KW-1185">Reference proteome</keyword>
<keyword evidence="1" id="KW-0732">Signal</keyword>
<dbReference type="OrthoDB" id="8854451at2"/>
<name>A0A4V2R249_ACICA</name>
<feature type="signal peptide" evidence="1">
    <location>
        <begin position="1"/>
        <end position="18"/>
    </location>
</feature>
<feature type="chain" id="PRO_5020398176" description="Lipoprotein" evidence="1">
    <location>
        <begin position="19"/>
        <end position="73"/>
    </location>
</feature>
<reference evidence="2 3" key="1">
    <citation type="submission" date="2019-03" db="EMBL/GenBank/DDBJ databases">
        <title>Genomic analyses of the natural microbiome of Caenorhabditis elegans.</title>
        <authorList>
            <person name="Samuel B."/>
        </authorList>
    </citation>
    <scope>NUCLEOTIDE SEQUENCE [LARGE SCALE GENOMIC DNA]</scope>
    <source>
        <strain evidence="2 3">JUb89</strain>
    </source>
</reference>
<gene>
    <name evidence="2" type="ORF">EC844_101319</name>
</gene>
<evidence type="ECO:0000313" key="3">
    <source>
        <dbReference type="Proteomes" id="UP000294963"/>
    </source>
</evidence>
<accession>A0A4V2R249</accession>